<accession>A0A448WRD8</accession>
<proteinExistence type="predicted"/>
<sequence>MPFSGCSSTSGSSGANNTASGILAVTTGSSINPNAGCSSSGTYSRLLLSAPPSTFTSSCGESNINTGESETGEARGLVAGTLRSAEAVSAAAVSVSGAIISPEASLSAVRLRRRERQLILQQKQIHPSSVSAVLSTPSAPVTSPDLQADEKVNFELALI</sequence>
<evidence type="ECO:0000313" key="1">
    <source>
        <dbReference type="EMBL" id="VEL18264.1"/>
    </source>
</evidence>
<dbReference type="AlphaFoldDB" id="A0A448WRD8"/>
<keyword evidence="2" id="KW-1185">Reference proteome</keyword>
<dbReference type="Proteomes" id="UP000784294">
    <property type="component" value="Unassembled WGS sequence"/>
</dbReference>
<reference evidence="1" key="1">
    <citation type="submission" date="2018-11" db="EMBL/GenBank/DDBJ databases">
        <authorList>
            <consortium name="Pathogen Informatics"/>
        </authorList>
    </citation>
    <scope>NUCLEOTIDE SEQUENCE</scope>
</reference>
<dbReference type="EMBL" id="CAAALY010036226">
    <property type="protein sequence ID" value="VEL18264.1"/>
    <property type="molecule type" value="Genomic_DNA"/>
</dbReference>
<protein>
    <submittedName>
        <fullName evidence="1">Uncharacterized protein</fullName>
    </submittedName>
</protein>
<gene>
    <name evidence="1" type="ORF">PXEA_LOCUS11704</name>
</gene>
<evidence type="ECO:0000313" key="2">
    <source>
        <dbReference type="Proteomes" id="UP000784294"/>
    </source>
</evidence>
<organism evidence="1 2">
    <name type="scientific">Protopolystoma xenopodis</name>
    <dbReference type="NCBI Taxonomy" id="117903"/>
    <lineage>
        <taxon>Eukaryota</taxon>
        <taxon>Metazoa</taxon>
        <taxon>Spiralia</taxon>
        <taxon>Lophotrochozoa</taxon>
        <taxon>Platyhelminthes</taxon>
        <taxon>Monogenea</taxon>
        <taxon>Polyopisthocotylea</taxon>
        <taxon>Polystomatidea</taxon>
        <taxon>Polystomatidae</taxon>
        <taxon>Protopolystoma</taxon>
    </lineage>
</organism>
<name>A0A448WRD8_9PLAT</name>
<comment type="caution">
    <text evidence="1">The sequence shown here is derived from an EMBL/GenBank/DDBJ whole genome shotgun (WGS) entry which is preliminary data.</text>
</comment>